<organism evidence="1 2">
    <name type="scientific">Edhazardia aedis (strain USNM 41457)</name>
    <name type="common">Microsporidian parasite</name>
    <dbReference type="NCBI Taxonomy" id="1003232"/>
    <lineage>
        <taxon>Eukaryota</taxon>
        <taxon>Fungi</taxon>
        <taxon>Fungi incertae sedis</taxon>
        <taxon>Microsporidia</taxon>
        <taxon>Edhazardia</taxon>
    </lineage>
</organism>
<name>J9DAZ8_EDHAE</name>
<dbReference type="Proteomes" id="UP000003163">
    <property type="component" value="Unassembled WGS sequence"/>
</dbReference>
<protein>
    <submittedName>
        <fullName evidence="1">Uncharacterized protein</fullName>
    </submittedName>
</protein>
<dbReference type="VEuPathDB" id="MicrosporidiaDB:EDEG_04203"/>
<dbReference type="AlphaFoldDB" id="J9DAZ8"/>
<comment type="caution">
    <text evidence="1">The sequence shown here is derived from an EMBL/GenBank/DDBJ whole genome shotgun (WGS) entry which is preliminary data.</text>
</comment>
<sequence>MATPTKTQKNSDTFTGMNLLRPHIMLPQRQFGKMRTECVLDWIRLFKPILKILKGESEDILVSYACSLLVGDAGKYIDEIDFEPTCWKEFADMMIKKYSRIKKERTTMMKHVLLKTQAKDETLTEFSGSMKALCDEARVDEELGVMTIGATMHQIQPFIKLHIKNNYTYERLFRIIEAIEDDIEGTDDADSEDFLTFKATNRTEHKKLPHRECVNDNDDISAKLDRLTLLVETSRTPAGR</sequence>
<gene>
    <name evidence="1" type="ORF">EDEG_04203</name>
</gene>
<dbReference type="EMBL" id="AFBI03000694">
    <property type="protein sequence ID" value="EJW04669.1"/>
    <property type="molecule type" value="Genomic_DNA"/>
</dbReference>
<dbReference type="InParanoid" id="J9DAZ8"/>
<reference evidence="2" key="2">
    <citation type="submission" date="2015-07" db="EMBL/GenBank/DDBJ databases">
        <title>Contrasting host-pathogen interactions and genome evolution in two generalist and specialist microsporidian pathogens of mosquitoes.</title>
        <authorList>
            <consortium name="The Broad Institute Genomics Platform"/>
            <consortium name="The Broad Institute Genome Sequencing Center for Infectious Disease"/>
            <person name="Cuomo C.A."/>
            <person name="Sanscrainte N.D."/>
            <person name="Goldberg J.M."/>
            <person name="Heiman D."/>
            <person name="Young S."/>
            <person name="Zeng Q."/>
            <person name="Becnel J.J."/>
            <person name="Birren B.W."/>
        </authorList>
    </citation>
    <scope>NUCLEOTIDE SEQUENCE [LARGE SCALE GENOMIC DNA]</scope>
    <source>
        <strain evidence="2">USNM 41457</strain>
    </source>
</reference>
<accession>J9DAZ8</accession>
<reference evidence="1 2" key="1">
    <citation type="submission" date="2011-08" db="EMBL/GenBank/DDBJ databases">
        <authorList>
            <person name="Liu Z.J."/>
            <person name="Shi F.L."/>
            <person name="Lu J.Q."/>
            <person name="Li M."/>
            <person name="Wang Z.L."/>
        </authorList>
    </citation>
    <scope>NUCLEOTIDE SEQUENCE [LARGE SCALE GENOMIC DNA]</scope>
    <source>
        <strain evidence="1 2">USNM 41457</strain>
    </source>
</reference>
<evidence type="ECO:0000313" key="2">
    <source>
        <dbReference type="Proteomes" id="UP000003163"/>
    </source>
</evidence>
<proteinExistence type="predicted"/>
<dbReference type="HOGENOM" id="CLU_1156370_0_0_1"/>
<keyword evidence="2" id="KW-1185">Reference proteome</keyword>
<evidence type="ECO:0000313" key="1">
    <source>
        <dbReference type="EMBL" id="EJW04669.1"/>
    </source>
</evidence>